<evidence type="ECO:0000313" key="2">
    <source>
        <dbReference type="Proteomes" id="UP000199086"/>
    </source>
</evidence>
<dbReference type="AlphaFoldDB" id="A0A1G6H886"/>
<proteinExistence type="predicted"/>
<dbReference type="InterPro" id="IPR010152">
    <property type="entry name" value="CRISPR-assoc_prot_Cas2_sub"/>
</dbReference>
<protein>
    <submittedName>
        <fullName evidence="1">CRISPR-associated protein Cas2</fullName>
    </submittedName>
</protein>
<reference evidence="1 2" key="1">
    <citation type="submission" date="2016-06" db="EMBL/GenBank/DDBJ databases">
        <authorList>
            <person name="Olsen C.W."/>
            <person name="Carey S."/>
            <person name="Hinshaw L."/>
            <person name="Karasin A.I."/>
        </authorList>
    </citation>
    <scope>NUCLEOTIDE SEQUENCE [LARGE SCALE GENOMIC DNA]</scope>
    <source>
        <strain evidence="1 2">LZ-22</strain>
    </source>
</reference>
<keyword evidence="2" id="KW-1185">Reference proteome</keyword>
<dbReference type="Gene3D" id="3.30.70.240">
    <property type="match status" value="1"/>
</dbReference>
<evidence type="ECO:0000313" key="1">
    <source>
        <dbReference type="EMBL" id="SDB89656.1"/>
    </source>
</evidence>
<dbReference type="Proteomes" id="UP000199086">
    <property type="component" value="Unassembled WGS sequence"/>
</dbReference>
<dbReference type="STRING" id="1577474.GA0111570_1071"/>
<dbReference type="Pfam" id="PF09707">
    <property type="entry name" value="Cas_Cas2CT1978"/>
    <property type="match status" value="1"/>
</dbReference>
<sequence>MNPRIRDELWGIVIEMVGNGRALMVFNARNEQGMEIRNHGHAWEPVDFEGVTLMRRPAANLVTEEKPKDRVSRAARYRRIRKK</sequence>
<accession>A0A1G6H886</accession>
<dbReference type="EMBL" id="FMYF01000007">
    <property type="protein sequence ID" value="SDB89656.1"/>
    <property type="molecule type" value="Genomic_DNA"/>
</dbReference>
<name>A0A1G6H886_9ACTN</name>
<gene>
    <name evidence="1" type="ORF">GA0111570_1071</name>
</gene>
<organism evidence="1 2">
    <name type="scientific">Raineyella antarctica</name>
    <dbReference type="NCBI Taxonomy" id="1577474"/>
    <lineage>
        <taxon>Bacteria</taxon>
        <taxon>Bacillati</taxon>
        <taxon>Actinomycetota</taxon>
        <taxon>Actinomycetes</taxon>
        <taxon>Propionibacteriales</taxon>
        <taxon>Propionibacteriaceae</taxon>
        <taxon>Raineyella</taxon>
    </lineage>
</organism>